<comment type="caution">
    <text evidence="7">The sequence shown here is derived from an EMBL/GenBank/DDBJ whole genome shotgun (WGS) entry which is preliminary data.</text>
</comment>
<keyword evidence="5 6" id="KW-0449">Lipoprotein</keyword>
<evidence type="ECO:0000256" key="5">
    <source>
        <dbReference type="ARBA" id="ARBA00023288"/>
    </source>
</evidence>
<comment type="similarity">
    <text evidence="6">Belongs to the LptE lipoprotein family.</text>
</comment>
<keyword evidence="2 6" id="KW-0472">Membrane</keyword>
<evidence type="ECO:0000256" key="1">
    <source>
        <dbReference type="ARBA" id="ARBA00022729"/>
    </source>
</evidence>
<evidence type="ECO:0000313" key="7">
    <source>
        <dbReference type="EMBL" id="RZQ53705.1"/>
    </source>
</evidence>
<evidence type="ECO:0000256" key="2">
    <source>
        <dbReference type="ARBA" id="ARBA00023136"/>
    </source>
</evidence>
<evidence type="ECO:0000313" key="8">
    <source>
        <dbReference type="Proteomes" id="UP000291338"/>
    </source>
</evidence>
<dbReference type="PANTHER" id="PTHR38098:SF1">
    <property type="entry name" value="LPS-ASSEMBLY LIPOPROTEIN LPTE"/>
    <property type="match status" value="1"/>
</dbReference>
<dbReference type="AlphaFoldDB" id="A0A4Q7IPN6"/>
<dbReference type="GO" id="GO:0015920">
    <property type="term" value="P:lipopolysaccharide transport"/>
    <property type="evidence" value="ECO:0007669"/>
    <property type="project" value="TreeGrafter"/>
</dbReference>
<dbReference type="Gene3D" id="3.30.160.150">
    <property type="entry name" value="Lipoprotein like domain"/>
    <property type="match status" value="1"/>
</dbReference>
<sequence>MWLQTKMRLTRSIKHGLAFLLACVLLSGCGFHLKQASYLPPELRALHLSADDSKSDLFTVLRKDLVNSQVLINLGSNQKQLPELHLYRDSLTRQTLSLFKNGQVAQYELAYSVSYRVTRPGSDPVEKGFEIYRNYQDDPDNALAKAKELDIILDELRHQASKRIIRELSQL</sequence>
<gene>
    <name evidence="6" type="primary">lptE</name>
    <name evidence="7" type="ORF">C1E23_07455</name>
</gene>
<dbReference type="PROSITE" id="PS51257">
    <property type="entry name" value="PROKAR_LIPOPROTEIN"/>
    <property type="match status" value="1"/>
</dbReference>
<comment type="subcellular location">
    <subcellularLocation>
        <location evidence="6">Cell outer membrane</location>
        <topology evidence="6">Lipid-anchor</topology>
    </subcellularLocation>
</comment>
<evidence type="ECO:0000256" key="4">
    <source>
        <dbReference type="ARBA" id="ARBA00023237"/>
    </source>
</evidence>
<comment type="subunit">
    <text evidence="6">Component of the lipopolysaccharide transport and assembly complex. Interacts with LptD.</text>
</comment>
<dbReference type="HAMAP" id="MF_01186">
    <property type="entry name" value="LPS_assembly_LptE"/>
    <property type="match status" value="1"/>
</dbReference>
<evidence type="ECO:0000256" key="3">
    <source>
        <dbReference type="ARBA" id="ARBA00023139"/>
    </source>
</evidence>
<protein>
    <recommendedName>
        <fullName evidence="6">LPS-assembly lipoprotein LptE</fullName>
    </recommendedName>
</protein>
<dbReference type="PANTHER" id="PTHR38098">
    <property type="entry name" value="LPS-ASSEMBLY LIPOPROTEIN LPTE"/>
    <property type="match status" value="1"/>
</dbReference>
<keyword evidence="1 6" id="KW-0732">Signal</keyword>
<name>A0A4Q7IPN6_9GAMM</name>
<comment type="function">
    <text evidence="6">Together with LptD, is involved in the assembly of lipopolysaccharide (LPS) at the surface of the outer membrane. Required for the proper assembly of LptD. Binds LPS and may serve as the LPS recognition site at the outer membrane.</text>
</comment>
<dbReference type="InterPro" id="IPR007485">
    <property type="entry name" value="LPS_assembly_LptE"/>
</dbReference>
<dbReference type="GO" id="GO:1990351">
    <property type="term" value="C:transporter complex"/>
    <property type="evidence" value="ECO:0007669"/>
    <property type="project" value="TreeGrafter"/>
</dbReference>
<accession>A0A4Q7IPN6</accession>
<dbReference type="GO" id="GO:0001530">
    <property type="term" value="F:lipopolysaccharide binding"/>
    <property type="evidence" value="ECO:0007669"/>
    <property type="project" value="TreeGrafter"/>
</dbReference>
<organism evidence="7 8">
    <name type="scientific">Pseudoalteromonas phenolica</name>
    <dbReference type="NCBI Taxonomy" id="161398"/>
    <lineage>
        <taxon>Bacteria</taxon>
        <taxon>Pseudomonadati</taxon>
        <taxon>Pseudomonadota</taxon>
        <taxon>Gammaproteobacteria</taxon>
        <taxon>Alteromonadales</taxon>
        <taxon>Pseudoalteromonadaceae</taxon>
        <taxon>Pseudoalteromonas</taxon>
    </lineage>
</organism>
<dbReference type="GO" id="GO:0043165">
    <property type="term" value="P:Gram-negative-bacterium-type cell outer membrane assembly"/>
    <property type="evidence" value="ECO:0007669"/>
    <property type="project" value="UniProtKB-UniRule"/>
</dbReference>
<proteinExistence type="inferred from homology"/>
<dbReference type="Pfam" id="PF04390">
    <property type="entry name" value="LptE"/>
    <property type="match status" value="1"/>
</dbReference>
<dbReference type="EMBL" id="PPSX01000022">
    <property type="protein sequence ID" value="RZQ53705.1"/>
    <property type="molecule type" value="Genomic_DNA"/>
</dbReference>
<reference evidence="7 8" key="1">
    <citation type="submission" date="2018-01" db="EMBL/GenBank/DDBJ databases">
        <title>Co-occurrence of chitin degradation, pigmentation and bioactivity in marine Pseudoalteromonas.</title>
        <authorList>
            <person name="Paulsen S."/>
            <person name="Gram L."/>
            <person name="Machado H."/>
        </authorList>
    </citation>
    <scope>NUCLEOTIDE SEQUENCE [LARGE SCALE GENOMIC DNA]</scope>
    <source>
        <strain evidence="7 8">S3898</strain>
    </source>
</reference>
<keyword evidence="3 6" id="KW-0564">Palmitate</keyword>
<evidence type="ECO:0000256" key="6">
    <source>
        <dbReference type="HAMAP-Rule" id="MF_01186"/>
    </source>
</evidence>
<keyword evidence="4 6" id="KW-0998">Cell outer membrane</keyword>
<dbReference type="Proteomes" id="UP000291338">
    <property type="component" value="Unassembled WGS sequence"/>
</dbReference>
<dbReference type="GO" id="GO:0009279">
    <property type="term" value="C:cell outer membrane"/>
    <property type="evidence" value="ECO:0007669"/>
    <property type="project" value="UniProtKB-SubCell"/>
</dbReference>